<protein>
    <recommendedName>
        <fullName evidence="3">Retrotransposon gag domain-containing protein</fullName>
    </recommendedName>
</protein>
<comment type="caution">
    <text evidence="1">The sequence shown here is derived from an EMBL/GenBank/DDBJ whole genome shotgun (WGS) entry which is preliminary data.</text>
</comment>
<reference evidence="1 2" key="1">
    <citation type="journal article" date="2014" name="Agronomy (Basel)">
        <title>A Draft Genome Sequence for Ensete ventricosum, the Drought-Tolerant Tree Against Hunger.</title>
        <authorList>
            <person name="Harrison J."/>
            <person name="Moore K.A."/>
            <person name="Paszkiewicz K."/>
            <person name="Jones T."/>
            <person name="Grant M."/>
            <person name="Ambacheew D."/>
            <person name="Muzemil S."/>
            <person name="Studholme D.J."/>
        </authorList>
    </citation>
    <scope>NUCLEOTIDE SEQUENCE [LARGE SCALE GENOMIC DNA]</scope>
</reference>
<accession>A0A426ZUC7</accession>
<sequence>MATDDAIDVKLEAFEARIENKLRTIFEEFRLGRLESPKISQLGESSYHEENQSEKGDQVQDPMYPRMRVDFLRWEHRDPTAWISHVEWYFCFHKTPDASMVNIAAIHLDRDTIQWYNWFEHSHEPKGIDLESEEEDAKEELQLATNIVHVLAGYANRKP</sequence>
<evidence type="ECO:0000313" key="1">
    <source>
        <dbReference type="EMBL" id="RRT67578.1"/>
    </source>
</evidence>
<dbReference type="EMBL" id="AMZH03004990">
    <property type="protein sequence ID" value="RRT67578.1"/>
    <property type="molecule type" value="Genomic_DNA"/>
</dbReference>
<dbReference type="Proteomes" id="UP000287651">
    <property type="component" value="Unassembled WGS sequence"/>
</dbReference>
<evidence type="ECO:0000313" key="2">
    <source>
        <dbReference type="Proteomes" id="UP000287651"/>
    </source>
</evidence>
<gene>
    <name evidence="1" type="ORF">B296_00020767</name>
</gene>
<proteinExistence type="predicted"/>
<dbReference type="AlphaFoldDB" id="A0A426ZUC7"/>
<evidence type="ECO:0008006" key="3">
    <source>
        <dbReference type="Google" id="ProtNLM"/>
    </source>
</evidence>
<organism evidence="1 2">
    <name type="scientific">Ensete ventricosum</name>
    <name type="common">Abyssinian banana</name>
    <name type="synonym">Musa ensete</name>
    <dbReference type="NCBI Taxonomy" id="4639"/>
    <lineage>
        <taxon>Eukaryota</taxon>
        <taxon>Viridiplantae</taxon>
        <taxon>Streptophyta</taxon>
        <taxon>Embryophyta</taxon>
        <taxon>Tracheophyta</taxon>
        <taxon>Spermatophyta</taxon>
        <taxon>Magnoliopsida</taxon>
        <taxon>Liliopsida</taxon>
        <taxon>Zingiberales</taxon>
        <taxon>Musaceae</taxon>
        <taxon>Ensete</taxon>
    </lineage>
</organism>
<name>A0A426ZUC7_ENSVE</name>